<organism evidence="5 6">
    <name type="scientific">Ralstonia phage P-PSG-11</name>
    <dbReference type="NCBI Taxonomy" id="2652430"/>
    <lineage>
        <taxon>Viruses</taxon>
        <taxon>Duplodnaviria</taxon>
        <taxon>Heunggongvirae</taxon>
        <taxon>Uroviricota</taxon>
        <taxon>Caudoviricetes</taxon>
        <taxon>Autographivirales</taxon>
        <taxon>Gyeongsanvirus</taxon>
        <taxon>Gyeongsanvirus PPSG11</taxon>
    </lineage>
</organism>
<dbReference type="InterPro" id="IPR048774">
    <property type="entry name" value="Helic-prim_T7_N"/>
</dbReference>
<feature type="site" description="dTTP/dATP binding" evidence="1">
    <location>
        <position position="505"/>
    </location>
</feature>
<dbReference type="Pfam" id="PF03796">
    <property type="entry name" value="DnaB_C"/>
    <property type="match status" value="1"/>
</dbReference>
<feature type="region of interest" description="Disordered" evidence="2">
    <location>
        <begin position="529"/>
        <end position="549"/>
    </location>
</feature>
<feature type="site" description="dTTP/dATP binding" evidence="1">
    <location>
        <position position="484"/>
    </location>
</feature>
<feature type="site" description="dTTP/dATP binding" evidence="1">
    <location>
        <position position="519"/>
    </location>
</feature>
<dbReference type="InterPro" id="IPR027032">
    <property type="entry name" value="Twinkle-like"/>
</dbReference>
<proteinExistence type="inferred from homology"/>
<evidence type="ECO:0000259" key="3">
    <source>
        <dbReference type="PROSITE" id="PS50880"/>
    </source>
</evidence>
<dbReference type="EMBL" id="MN270889">
    <property type="protein sequence ID" value="QFP93712.1"/>
    <property type="molecule type" value="Genomic_DNA"/>
</dbReference>
<dbReference type="GO" id="GO:0003899">
    <property type="term" value="F:DNA-directed RNA polymerase activity"/>
    <property type="evidence" value="ECO:0007669"/>
    <property type="project" value="UniProtKB-UniRule"/>
</dbReference>
<dbReference type="GO" id="GO:0006269">
    <property type="term" value="P:DNA replication, synthesis of primer"/>
    <property type="evidence" value="ECO:0007669"/>
    <property type="project" value="UniProtKB-KW"/>
</dbReference>
<dbReference type="CDD" id="cd01029">
    <property type="entry name" value="TOPRIM_primases"/>
    <property type="match status" value="1"/>
</dbReference>
<keyword evidence="1" id="KW-0235">DNA replication</keyword>
<keyword evidence="1" id="KW-0378">Hydrolase</keyword>
<feature type="binding site" evidence="1">
    <location>
        <begin position="302"/>
        <end position="309"/>
    </location>
    <ligand>
        <name>ATP</name>
        <dbReference type="ChEBI" id="CHEBI:30616"/>
    </ligand>
</feature>
<feature type="binding site" evidence="1">
    <location>
        <position position="152"/>
    </location>
    <ligand>
        <name>Mg(2+)</name>
        <dbReference type="ChEBI" id="CHEBI:18420"/>
        <label>1</label>
        <note>catalytic</note>
    </ligand>
</feature>
<sequence>MTNSSELPNGSESVFVRHLPCENCGSTDANSLYTDNHQFCFSCQAYVAGDGEEPATKSKKRMEGLITGDFRPLLKRKITEETARKFGYQVGEYKGKTVQIAPYFDASGVMVAQKARFPDKEFTVVGDGKAIGGLLFGQNLWAPGGKKIVVTEGEIDAMSVSQAQGNKWPVVSVPNGAQGAKKSLQKSIEYLESFDEVVLMLDQDEAGKKAAAECAELFSPGKCKIASLPMKDANELLVAGREQDIITAIWQAKSYRPDGLVNAKDLREEIIRPTEMGLPWFLDELTRLTYGRRYGEVYGLGAGTGVGKSDLLTQQIAYDIDVLKMRVGTIFLEQKPTETAKRVAGKLAGKRFHVPDAGWTEAELSAYVDRLGENLVMYDSFGETEWDAVKAKIRFMAVAEGIKLIYVDHLTAMADTADERGSLEQIMKEMAGLANELGIIITFVSHLTTPEGRPHEEGGRVAIRHFKGSRAIGFWSYLMLGLERDQQADDPVVRMTTTLRILKDRYTGQATGETMYLAYDRETGLLSVTEKPEASPFKDETKSDVQSEF</sequence>
<comment type="cofactor">
    <cofactor evidence="1">
        <name>Mg(2+)</name>
        <dbReference type="ChEBI" id="CHEBI:18420"/>
    </cofactor>
    <text evidence="1">Binds 2 Mg(2+), one of which is catalytic.</text>
</comment>
<feature type="binding site" evidence="1">
    <location>
        <position position="24"/>
    </location>
    <ligand>
        <name>Zn(2+)</name>
        <dbReference type="ChEBI" id="CHEBI:29105"/>
    </ligand>
</feature>
<dbReference type="PANTHER" id="PTHR12873:SF0">
    <property type="entry name" value="TWINKLE MTDNA HELICASE"/>
    <property type="match status" value="1"/>
</dbReference>
<keyword evidence="1 5" id="KW-0547">Nucleotide-binding</keyword>
<dbReference type="SUPFAM" id="SSF56731">
    <property type="entry name" value="DNA primase core"/>
    <property type="match status" value="1"/>
</dbReference>
<comment type="function">
    <text evidence="1">ATP-dependent DNA helicase and primase essential for viral DNA replication and recombination. The helicase moves 5' -&gt; 3' on the lagging strand template, unwinding the DNA duplex ahead of the leading strand polymerase at the replication fork and generating ssDNA for both leading and lagging strand synthesis. ATP or dTTP hydrolysis propels each helicase domain to translocate sequentially along DNA. Mediates strand transfer when a joint molecule is available and participates in recombinational DNA repair through its role in strand exchange. Primase activity synthesizes short RNA primers at the sequence 5'-GTC-3' on the lagging strand that the polymerase elongates using dNTPs and providing the primase is still present.</text>
</comment>
<dbReference type="InterPro" id="IPR046394">
    <property type="entry name" value="Helic_Prim_T7"/>
</dbReference>
<keyword evidence="1 5" id="KW-0347">Helicase</keyword>
<dbReference type="Pfam" id="PF08273">
    <property type="entry name" value="Zn_Ribbon_Prim"/>
    <property type="match status" value="1"/>
</dbReference>
<dbReference type="Gene3D" id="2.20.25.180">
    <property type="match status" value="1"/>
</dbReference>
<keyword evidence="6" id="KW-1185">Reference proteome</keyword>
<evidence type="ECO:0000313" key="5">
    <source>
        <dbReference type="EMBL" id="QFP93712.1"/>
    </source>
</evidence>
<keyword evidence="1" id="KW-0808">Transferase</keyword>
<keyword evidence="1" id="KW-0862">Zinc</keyword>
<dbReference type="Gene3D" id="2.20.25.10">
    <property type="match status" value="1"/>
</dbReference>
<dbReference type="SUPFAM" id="SSF52540">
    <property type="entry name" value="P-loop containing nucleoside triphosphate hydrolases"/>
    <property type="match status" value="1"/>
</dbReference>
<dbReference type="EC" id="2.7.7.-" evidence="1"/>
<dbReference type="GO" id="GO:0005524">
    <property type="term" value="F:ATP binding"/>
    <property type="evidence" value="ECO:0007669"/>
    <property type="project" value="UniProtKB-UniRule"/>
</dbReference>
<dbReference type="GO" id="GO:0008270">
    <property type="term" value="F:zinc ion binding"/>
    <property type="evidence" value="ECO:0007669"/>
    <property type="project" value="UniProtKB-UniRule"/>
</dbReference>
<dbReference type="GO" id="GO:0003697">
    <property type="term" value="F:single-stranded DNA binding"/>
    <property type="evidence" value="ECO:0007669"/>
    <property type="project" value="InterPro"/>
</dbReference>
<comment type="caution">
    <text evidence="1">Lacks conserved residue(s) required for the propagation of feature annotation.</text>
</comment>
<protein>
    <recommendedName>
        <fullName evidence="1">DNA helicase/primase</fullName>
        <ecNumber evidence="1">2.7.7.-</ecNumber>
        <ecNumber evidence="1">3.6.4.12</ecNumber>
    </recommendedName>
</protein>
<feature type="zinc finger region" description="C4-like; zinc ribbon fold" evidence="1">
    <location>
        <begin position="21"/>
        <end position="43"/>
    </location>
</feature>
<feature type="binding site" evidence="1">
    <location>
        <position position="43"/>
    </location>
    <ligand>
        <name>Zn(2+)</name>
        <dbReference type="ChEBI" id="CHEBI:29105"/>
    </ligand>
</feature>
<comment type="domain">
    <text evidence="1">The N-terminus zinc finger domain is essential for delivering the primed DNA template to the DNA polymerase. The central core domain contains the primase activity. The C-terminus region is responsible for the helicase activity and binds 1 Mg(2+)-dTTP.</text>
</comment>
<dbReference type="GO" id="GO:0039693">
    <property type="term" value="P:viral DNA genome replication"/>
    <property type="evidence" value="ECO:0007669"/>
    <property type="project" value="UniProtKB-UniRule"/>
</dbReference>
<dbReference type="Proteomes" id="UP000326262">
    <property type="component" value="Segment"/>
</dbReference>
<dbReference type="Pfam" id="PF13155">
    <property type="entry name" value="Toprim_2"/>
    <property type="match status" value="1"/>
</dbReference>
<dbReference type="GO" id="GO:0043139">
    <property type="term" value="F:5'-3' DNA helicase activity"/>
    <property type="evidence" value="ECO:0007669"/>
    <property type="project" value="InterPro"/>
</dbReference>
<dbReference type="HAMAP" id="MF_04154">
    <property type="entry name" value="Helic_Prim_T7"/>
    <property type="match status" value="1"/>
</dbReference>
<feature type="binding site" evidence="1">
    <location>
        <position position="232"/>
    </location>
    <ligand>
        <name>Mg(2+)</name>
        <dbReference type="ChEBI" id="CHEBI:18420"/>
        <label>2</label>
    </ligand>
</feature>
<feature type="site" description="dTTP/dATP binding" evidence="1">
    <location>
        <position position="351"/>
    </location>
</feature>
<dbReference type="PROSITE" id="PS50880">
    <property type="entry name" value="TOPRIM"/>
    <property type="match status" value="1"/>
</dbReference>
<feature type="domain" description="SF4 helicase" evidence="4">
    <location>
        <begin position="271"/>
        <end position="532"/>
    </location>
</feature>
<comment type="subunit">
    <text evidence="1">Homohexamer. Assembles as a hexamer onto linear or circular ssDNA in the presence of ATP or dTTP. Interacts (via C-terminus) with the viral DNA polymerase that is bound to DNA; this interaction is essential to initiate leading-strand DNA synthesis. The priming complex consists of 2 DNA polymerases and 1 helicase-primase hexamer that assemble on the DNA template. Interacts with the single-stranded DNA-binding protein. Part of the replicase complex that includes the DNA polymerase, the primase/helicase and the single-stranded DNA binding protein.</text>
</comment>
<dbReference type="Gene3D" id="3.40.1360.10">
    <property type="match status" value="1"/>
</dbReference>
<dbReference type="InterPro" id="IPR013237">
    <property type="entry name" value="Phage_T7_Gp4_N"/>
</dbReference>
<comment type="similarity">
    <text evidence="1">Belongs to the Teseptimavirus DNA helicase/primase family.</text>
</comment>
<feature type="site" description="dTTP/dATP binding" evidence="1">
    <location>
        <position position="446"/>
    </location>
</feature>
<evidence type="ECO:0000259" key="4">
    <source>
        <dbReference type="PROSITE" id="PS51199"/>
    </source>
</evidence>
<dbReference type="GO" id="GO:0016787">
    <property type="term" value="F:hydrolase activity"/>
    <property type="evidence" value="ECO:0007669"/>
    <property type="project" value="UniProtKB-KW"/>
</dbReference>
<feature type="binding site" evidence="1">
    <location>
        <position position="21"/>
    </location>
    <ligand>
        <name>Zn(2+)</name>
        <dbReference type="ChEBI" id="CHEBI:29105"/>
    </ligand>
</feature>
<keyword evidence="1" id="KW-0863">Zinc-finger</keyword>
<dbReference type="InterPro" id="IPR034154">
    <property type="entry name" value="TOPRIM_DnaG/twinkle"/>
</dbReference>
<dbReference type="Pfam" id="PF21268">
    <property type="entry name" value="Helic-prim_T7_N"/>
    <property type="match status" value="1"/>
</dbReference>
<dbReference type="SMART" id="SM00778">
    <property type="entry name" value="Prim_Zn_Ribbon"/>
    <property type="match status" value="1"/>
</dbReference>
<keyword evidence="1" id="KW-1194">Viral DNA replication</keyword>
<feature type="compositionally biased region" description="Basic and acidic residues" evidence="2">
    <location>
        <begin position="530"/>
        <end position="549"/>
    </location>
</feature>
<comment type="catalytic activity">
    <reaction evidence="1">
        <text>ATP + H2O = ADP + phosphate + H(+)</text>
        <dbReference type="Rhea" id="RHEA:13065"/>
        <dbReference type="ChEBI" id="CHEBI:15377"/>
        <dbReference type="ChEBI" id="CHEBI:15378"/>
        <dbReference type="ChEBI" id="CHEBI:30616"/>
        <dbReference type="ChEBI" id="CHEBI:43474"/>
        <dbReference type="ChEBI" id="CHEBI:456216"/>
        <dbReference type="EC" id="3.6.4.12"/>
    </reaction>
</comment>
<evidence type="ECO:0000256" key="1">
    <source>
        <dbReference type="HAMAP-Rule" id="MF_04154"/>
    </source>
</evidence>
<feature type="domain" description="Toprim" evidence="3">
    <location>
        <begin position="146"/>
        <end position="233"/>
    </location>
</feature>
<dbReference type="EC" id="3.6.4.12" evidence="1"/>
<keyword evidence="1" id="KW-0511">Multifunctional enzyme</keyword>
<dbReference type="SMART" id="SM00493">
    <property type="entry name" value="TOPRIM"/>
    <property type="match status" value="1"/>
</dbReference>
<keyword evidence="1" id="KW-0460">Magnesium</keyword>
<dbReference type="InterPro" id="IPR007694">
    <property type="entry name" value="DNA_helicase_DnaB-like_C"/>
</dbReference>
<reference evidence="5 6" key="1">
    <citation type="submission" date="2019-08" db="EMBL/GenBank/DDBJ databases">
        <title>Six bacteriophages against potato bacterial diseases.</title>
        <authorList>
            <person name="Zhang X."/>
            <person name="Kering K."/>
        </authorList>
    </citation>
    <scope>NUCLEOTIDE SEQUENCE [LARGE SCALE GENOMIC DNA]</scope>
</reference>
<evidence type="ECO:0000313" key="6">
    <source>
        <dbReference type="Proteomes" id="UP000326262"/>
    </source>
</evidence>
<dbReference type="PROSITE" id="PS51199">
    <property type="entry name" value="SF4_HELICASE"/>
    <property type="match status" value="1"/>
</dbReference>
<accession>A0A5P8D5P4</accession>
<dbReference type="PANTHER" id="PTHR12873">
    <property type="entry name" value="T7-LIKE MITOCHONDRIAL DNA HELICASE"/>
    <property type="match status" value="1"/>
</dbReference>
<dbReference type="Gene3D" id="3.40.50.300">
    <property type="entry name" value="P-loop containing nucleotide triphosphate hydrolases"/>
    <property type="match status" value="1"/>
</dbReference>
<keyword evidence="1" id="KW-0548">Nucleotidyltransferase</keyword>
<dbReference type="InterPro" id="IPR027417">
    <property type="entry name" value="P-loop_NTPase"/>
</dbReference>
<dbReference type="InterPro" id="IPR006171">
    <property type="entry name" value="TOPRIM_dom"/>
</dbReference>
<feature type="binding site" evidence="1">
    <location>
        <position position="40"/>
    </location>
    <ligand>
        <name>Zn(2+)</name>
        <dbReference type="ChEBI" id="CHEBI:29105"/>
    </ligand>
</feature>
<keyword evidence="1" id="KW-0479">Metal-binding</keyword>
<keyword evidence="1" id="KW-0067">ATP-binding</keyword>
<keyword evidence="1" id="KW-0639">Primosome</keyword>
<feature type="binding site" evidence="1">
    <location>
        <position position="202"/>
    </location>
    <ligand>
        <name>Mg(2+)</name>
        <dbReference type="ChEBI" id="CHEBI:18420"/>
        <label>1</label>
        <note>catalytic</note>
    </ligand>
</feature>
<evidence type="ECO:0000256" key="2">
    <source>
        <dbReference type="SAM" id="MobiDB-lite"/>
    </source>
</evidence>
<dbReference type="SUPFAM" id="SSF57783">
    <property type="entry name" value="Zinc beta-ribbon"/>
    <property type="match status" value="1"/>
</dbReference>
<dbReference type="CDD" id="cd19483">
    <property type="entry name" value="RecA-like_Gp4D_helicase"/>
    <property type="match status" value="1"/>
</dbReference>
<name>A0A5P8D5P4_9CAUD</name>